<feature type="region of interest" description="Disordered" evidence="1">
    <location>
        <begin position="164"/>
        <end position="197"/>
    </location>
</feature>
<accession>A0A158KVS0</accession>
<sequence length="197" mass="21787">MLEHLAGRAERNRLDEDHRVRLPPPPGRQRRRAVRPHGIPEVGMQARDVRDVGRTDPFTAGDDPAGWLHRLESGRARNENRSSVAGKHEGPLLEVPEQPDRAGSSKHQVENGCDARIQTDRDCRDHDFRHRVGTSHSQGLVRSLRSRAQGHRCAHHAMACRVSRQSGVPPAASGSRRSARAVGASGFFRSPPSGARR</sequence>
<name>A0A158KVS0_9BURK</name>
<evidence type="ECO:0000256" key="1">
    <source>
        <dbReference type="SAM" id="MobiDB-lite"/>
    </source>
</evidence>
<organism evidence="2 3">
    <name type="scientific">Caballeronia choica</name>
    <dbReference type="NCBI Taxonomy" id="326476"/>
    <lineage>
        <taxon>Bacteria</taxon>
        <taxon>Pseudomonadati</taxon>
        <taxon>Pseudomonadota</taxon>
        <taxon>Betaproteobacteria</taxon>
        <taxon>Burkholderiales</taxon>
        <taxon>Burkholderiaceae</taxon>
        <taxon>Caballeronia</taxon>
    </lineage>
</organism>
<keyword evidence="3" id="KW-1185">Reference proteome</keyword>
<comment type="caution">
    <text evidence="2">The sequence shown here is derived from an EMBL/GenBank/DDBJ whole genome shotgun (WGS) entry which is preliminary data.</text>
</comment>
<feature type="compositionally biased region" description="Basic and acidic residues" evidence="1">
    <location>
        <begin position="1"/>
        <end position="20"/>
    </location>
</feature>
<gene>
    <name evidence="2" type="ORF">AWB68_07601</name>
</gene>
<reference evidence="2" key="1">
    <citation type="submission" date="2016-01" db="EMBL/GenBank/DDBJ databases">
        <authorList>
            <person name="Peeters C."/>
        </authorList>
    </citation>
    <scope>NUCLEOTIDE SEQUENCE [LARGE SCALE GENOMIC DNA]</scope>
    <source>
        <strain evidence="2">LMG 22940</strain>
    </source>
</reference>
<evidence type="ECO:0000313" key="3">
    <source>
        <dbReference type="Proteomes" id="UP000054770"/>
    </source>
</evidence>
<evidence type="ECO:0000313" key="2">
    <source>
        <dbReference type="EMBL" id="SAL85204.1"/>
    </source>
</evidence>
<dbReference type="AlphaFoldDB" id="A0A158KVS0"/>
<feature type="compositionally biased region" description="Basic and acidic residues" evidence="1">
    <location>
        <begin position="69"/>
        <end position="91"/>
    </location>
</feature>
<feature type="region of interest" description="Disordered" evidence="1">
    <location>
        <begin position="1"/>
        <end position="110"/>
    </location>
</feature>
<dbReference type="Proteomes" id="UP000054770">
    <property type="component" value="Unassembled WGS sequence"/>
</dbReference>
<feature type="compositionally biased region" description="Low complexity" evidence="1">
    <location>
        <begin position="171"/>
        <end position="186"/>
    </location>
</feature>
<protein>
    <submittedName>
        <fullName evidence="2">Uncharacterized protein</fullName>
    </submittedName>
</protein>
<dbReference type="EMBL" id="FCON02000180">
    <property type="protein sequence ID" value="SAL85204.1"/>
    <property type="molecule type" value="Genomic_DNA"/>
</dbReference>
<proteinExistence type="predicted"/>